<dbReference type="InterPro" id="IPR013196">
    <property type="entry name" value="HTH_11"/>
</dbReference>
<dbReference type="SUPFAM" id="SSF52794">
    <property type="entry name" value="PTS system IIB component-like"/>
    <property type="match status" value="1"/>
</dbReference>
<evidence type="ECO:0000313" key="8">
    <source>
        <dbReference type="Proteomes" id="UP000012675"/>
    </source>
</evidence>
<keyword evidence="4" id="KW-0804">Transcription</keyword>
<dbReference type="InterPro" id="IPR050661">
    <property type="entry name" value="BglG_antiterminators"/>
</dbReference>
<keyword evidence="8" id="KW-1185">Reference proteome</keyword>
<sequence length="489" mass="57698">MVFSSSENELINSLNYEKFISAKELSEKLFISNKTVYRRVKRINDISEREFAESFIIAETGKGYKLNKRTMNISIHHVVDYQEENVLNNLMLSLLFKHPKKIKRDHFKLPYASDSTTERFIKKIALKFKQYDLLFQMDSDFVWIIGLEHNIRKAITKLIIDLNKVNALGDIGIKVNEMDRFFIDRQLSILEKAINEVIVYPYDITFFTHLYMVLKRYREGNVSYLNTQEPLELSEYQLMNANMLLKEVSKEIKMNLEGYLNLELSEIEHYFIFENIYSIRIQARESSNLDKKLGELITEKLITRFFHIQDSQLLPSCRTLRENLLQHILPMLSRLRNGIIIENSLLDEEKAEYRDTFNKLMEIVEDINNDLMFETKINEEEVGYLTLYFEKYKLSKENQRNILLVCSSGVGTSELLKARLERHFPHLNIVATMSHRQVKQNQVFLKENIDLILSTVKTPIEQVDIPILTISPLLADHQIQKIEYMLKEL</sequence>
<dbReference type="Proteomes" id="UP000012675">
    <property type="component" value="Chromosome"/>
</dbReference>
<reference evidence="7 8" key="2">
    <citation type="submission" date="2013-03" db="EMBL/GenBank/DDBJ databases">
        <title>The Genome Sequence of Enterococcus casseliflavus EC20 (899205).</title>
        <authorList>
            <consortium name="The Broad Institute Genomics Platform"/>
            <consortium name="The Broad Institute Genome Sequencing Center for Infectious Disease"/>
            <person name="Russ C."/>
            <person name="Feldgarden M."/>
            <person name="Gilmore M."/>
            <person name="Manson J."/>
            <person name="Palmer K."/>
            <person name="Carniol K."/>
            <person name="Walker B."/>
            <person name="Young S.K."/>
            <person name="Zeng Q."/>
            <person name="Gargeya S."/>
            <person name="Fitzgerald M."/>
            <person name="Haas B."/>
            <person name="Abouelleil A."/>
            <person name="Allen A.W."/>
            <person name="Alvarado L."/>
            <person name="Arachchi H.M."/>
            <person name="Berlin A.M."/>
            <person name="Chapman S.B."/>
            <person name="Gainer-Dewar J."/>
            <person name="Goldberg J."/>
            <person name="Griggs A."/>
            <person name="Gujja S."/>
            <person name="Hansen M."/>
            <person name="Howarth C."/>
            <person name="Imamovic A."/>
            <person name="Ireland A."/>
            <person name="Larimer J."/>
            <person name="McCowan C."/>
            <person name="Murphy C."/>
            <person name="Pearson M."/>
            <person name="Poon T.W."/>
            <person name="Priest M."/>
            <person name="Roberts A."/>
            <person name="Saif S."/>
            <person name="Shea T."/>
            <person name="Sisk P."/>
            <person name="Sykes S."/>
            <person name="Wortman J."/>
            <person name="Nusbaum C."/>
            <person name="Birren B."/>
        </authorList>
    </citation>
    <scope>NUCLEOTIDE SEQUENCE [LARGE SCALE GENOMIC DNA]</scope>
    <source>
        <strain evidence="7 8">EC20</strain>
    </source>
</reference>
<name>C9ABI6_ENTCA</name>
<dbReference type="KEGG" id="ecas:ECBG_02514"/>
<dbReference type="CDD" id="cd05568">
    <property type="entry name" value="PTS_IIB_bgl_like"/>
    <property type="match status" value="1"/>
</dbReference>
<dbReference type="Pfam" id="PF02302">
    <property type="entry name" value="PTS_IIB"/>
    <property type="match status" value="1"/>
</dbReference>
<dbReference type="PANTHER" id="PTHR30185:SF18">
    <property type="entry name" value="TRANSCRIPTIONAL REGULATOR MTLR"/>
    <property type="match status" value="1"/>
</dbReference>
<evidence type="ECO:0000256" key="2">
    <source>
        <dbReference type="ARBA" id="ARBA00022737"/>
    </source>
</evidence>
<dbReference type="EMBL" id="CP004856">
    <property type="protein sequence ID" value="EEV40245.2"/>
    <property type="molecule type" value="Genomic_DNA"/>
</dbReference>
<dbReference type="InterPro" id="IPR011608">
    <property type="entry name" value="PRD"/>
</dbReference>
<dbReference type="PROSITE" id="PS51372">
    <property type="entry name" value="PRD_2"/>
    <property type="match status" value="2"/>
</dbReference>
<dbReference type="GO" id="GO:0006355">
    <property type="term" value="P:regulation of DNA-templated transcription"/>
    <property type="evidence" value="ECO:0007669"/>
    <property type="project" value="InterPro"/>
</dbReference>
<feature type="domain" description="PRD" evidence="6">
    <location>
        <begin position="289"/>
        <end position="399"/>
    </location>
</feature>
<dbReference type="GeneID" id="15143249"/>
<evidence type="ECO:0000313" key="7">
    <source>
        <dbReference type="EMBL" id="EEV40245.2"/>
    </source>
</evidence>
<dbReference type="InterPro" id="IPR013011">
    <property type="entry name" value="PTS_EIIB_2"/>
</dbReference>
<evidence type="ECO:0000259" key="6">
    <source>
        <dbReference type="PROSITE" id="PS51372"/>
    </source>
</evidence>
<keyword evidence="3" id="KW-0805">Transcription regulation</keyword>
<dbReference type="SUPFAM" id="SSF63520">
    <property type="entry name" value="PTS-regulatory domain, PRD"/>
    <property type="match status" value="1"/>
</dbReference>
<keyword evidence="1" id="KW-0808">Transferase</keyword>
<dbReference type="HOGENOM" id="CLU_013442_2_1_9"/>
<dbReference type="Gene3D" id="1.10.1790.10">
    <property type="entry name" value="PRD domain"/>
    <property type="match status" value="1"/>
</dbReference>
<dbReference type="Pfam" id="PF00874">
    <property type="entry name" value="PRD"/>
    <property type="match status" value="1"/>
</dbReference>
<dbReference type="InterPro" id="IPR036095">
    <property type="entry name" value="PTS_EIIB-like_sf"/>
</dbReference>
<feature type="domain" description="PTS EIIB type-2" evidence="5">
    <location>
        <begin position="400"/>
        <end position="489"/>
    </location>
</feature>
<dbReference type="InterPro" id="IPR036634">
    <property type="entry name" value="PRD_sf"/>
</dbReference>
<dbReference type="eggNOG" id="COG3711">
    <property type="taxonomic scope" value="Bacteria"/>
</dbReference>
<evidence type="ECO:0000256" key="4">
    <source>
        <dbReference type="ARBA" id="ARBA00023163"/>
    </source>
</evidence>
<dbReference type="GO" id="GO:0009401">
    <property type="term" value="P:phosphoenolpyruvate-dependent sugar phosphotransferase system"/>
    <property type="evidence" value="ECO:0007669"/>
    <property type="project" value="InterPro"/>
</dbReference>
<accession>C9ABI6</accession>
<dbReference type="AlphaFoldDB" id="C9ABI6"/>
<feature type="domain" description="PRD" evidence="6">
    <location>
        <begin position="174"/>
        <end position="286"/>
    </location>
</feature>
<evidence type="ECO:0000259" key="5">
    <source>
        <dbReference type="PROSITE" id="PS51099"/>
    </source>
</evidence>
<organism evidence="7 8">
    <name type="scientific">Enterococcus casseliflavus EC20</name>
    <dbReference type="NCBI Taxonomy" id="565655"/>
    <lineage>
        <taxon>Bacteria</taxon>
        <taxon>Bacillati</taxon>
        <taxon>Bacillota</taxon>
        <taxon>Bacilli</taxon>
        <taxon>Lactobacillales</taxon>
        <taxon>Enterococcaceae</taxon>
        <taxon>Enterococcus</taxon>
    </lineage>
</organism>
<evidence type="ECO:0008006" key="9">
    <source>
        <dbReference type="Google" id="ProtNLM"/>
    </source>
</evidence>
<reference evidence="7 8" key="1">
    <citation type="submission" date="2009-02" db="EMBL/GenBank/DDBJ databases">
        <authorList>
            <consortium name="The Broad Institute Genome Sequencing Platform"/>
            <person name="Feldgarden M."/>
            <person name="Young S.K."/>
            <person name="Kodira C.D."/>
            <person name="Zeng Q."/>
            <person name="Koehrsen M."/>
            <person name="Alvarado L."/>
            <person name="Berlin A."/>
            <person name="Borenstein D."/>
            <person name="Chen Z."/>
            <person name="Engels R."/>
            <person name="Freedman E."/>
            <person name="Gellesch M."/>
            <person name="Goldberg J."/>
            <person name="Griggs A."/>
            <person name="Gujja S."/>
            <person name="Heiman D."/>
            <person name="Hepburn T."/>
            <person name="Howarth C."/>
            <person name="Jen D."/>
            <person name="Larson L."/>
            <person name="Lewis B."/>
            <person name="Mehta T."/>
            <person name="Park D."/>
            <person name="Pearson M."/>
            <person name="Roberts A."/>
            <person name="Saif S."/>
            <person name="Shea T."/>
            <person name="Shenoy N."/>
            <person name="Sisk P."/>
            <person name="Stolte C."/>
            <person name="Sykes S."/>
            <person name="Walk T."/>
            <person name="White J."/>
            <person name="Yandava C."/>
            <person name="Gilmore M."/>
            <person name="Manson J."/>
            <person name="Palmer K."/>
            <person name="Carniol K."/>
            <person name="Lander E."/>
            <person name="Nusbaum C."/>
            <person name="Galagan J."/>
            <person name="Birren B."/>
        </authorList>
    </citation>
    <scope>NUCLEOTIDE SEQUENCE [LARGE SCALE GENOMIC DNA]</scope>
    <source>
        <strain evidence="7 8">EC20</strain>
    </source>
</reference>
<keyword evidence="2" id="KW-0677">Repeat</keyword>
<dbReference type="Pfam" id="PF08279">
    <property type="entry name" value="HTH_11"/>
    <property type="match status" value="1"/>
</dbReference>
<proteinExistence type="predicted"/>
<evidence type="ECO:0000256" key="1">
    <source>
        <dbReference type="ARBA" id="ARBA00022679"/>
    </source>
</evidence>
<protein>
    <recommendedName>
        <fullName evidence="9">PRD domain-containing protein</fullName>
    </recommendedName>
</protein>
<gene>
    <name evidence="7" type="ORF">ECBG_02514</name>
</gene>
<dbReference type="InterPro" id="IPR036388">
    <property type="entry name" value="WH-like_DNA-bd_sf"/>
</dbReference>
<dbReference type="InterPro" id="IPR003501">
    <property type="entry name" value="PTS_EIIB_2/3"/>
</dbReference>
<evidence type="ECO:0000256" key="3">
    <source>
        <dbReference type="ARBA" id="ARBA00023015"/>
    </source>
</evidence>
<dbReference type="PANTHER" id="PTHR30185">
    <property type="entry name" value="CRYPTIC BETA-GLUCOSIDE BGL OPERON ANTITERMINATOR"/>
    <property type="match status" value="1"/>
</dbReference>
<dbReference type="Gene3D" id="1.10.10.10">
    <property type="entry name" value="Winged helix-like DNA-binding domain superfamily/Winged helix DNA-binding domain"/>
    <property type="match status" value="1"/>
</dbReference>
<dbReference type="PROSITE" id="PS51099">
    <property type="entry name" value="PTS_EIIB_TYPE_2"/>
    <property type="match status" value="1"/>
</dbReference>
<dbReference type="GO" id="GO:0008982">
    <property type="term" value="F:protein-N(PI)-phosphohistidine-sugar phosphotransferase activity"/>
    <property type="evidence" value="ECO:0007669"/>
    <property type="project" value="InterPro"/>
</dbReference>
<dbReference type="Gene3D" id="3.40.50.2300">
    <property type="match status" value="1"/>
</dbReference>
<dbReference type="RefSeq" id="WP_015510354.1">
    <property type="nucleotide sequence ID" value="NC_020995.1"/>
</dbReference>